<organism evidence="1 2">
    <name type="scientific">Erwinia tracheiphila</name>
    <dbReference type="NCBI Taxonomy" id="65700"/>
    <lineage>
        <taxon>Bacteria</taxon>
        <taxon>Pseudomonadati</taxon>
        <taxon>Pseudomonadota</taxon>
        <taxon>Gammaproteobacteria</taxon>
        <taxon>Enterobacterales</taxon>
        <taxon>Erwiniaceae</taxon>
        <taxon>Erwinia</taxon>
    </lineage>
</organism>
<gene>
    <name evidence="1" type="ORF">AV903_22905</name>
</gene>
<evidence type="ECO:0000313" key="1">
    <source>
        <dbReference type="EMBL" id="AXF78217.1"/>
    </source>
</evidence>
<protein>
    <submittedName>
        <fullName evidence="1">Uncharacterized protein</fullName>
    </submittedName>
</protein>
<proteinExistence type="predicted"/>
<dbReference type="AlphaFoldDB" id="A0A345CXQ0"/>
<name>A0A345CXQ0_9GAMM</name>
<dbReference type="Proteomes" id="UP000264980">
    <property type="component" value="Chromosome"/>
</dbReference>
<dbReference type="EMBL" id="CP013970">
    <property type="protein sequence ID" value="AXF78217.1"/>
    <property type="molecule type" value="Genomic_DNA"/>
</dbReference>
<evidence type="ECO:0000313" key="2">
    <source>
        <dbReference type="Proteomes" id="UP000264980"/>
    </source>
</evidence>
<reference evidence="2" key="1">
    <citation type="submission" date="2016-01" db="EMBL/GenBank/DDBJ databases">
        <authorList>
            <person name="Shapiro L."/>
        </authorList>
    </citation>
    <scope>NUCLEOTIDE SEQUENCE [LARGE SCALE GENOMIC DNA]</scope>
    <source>
        <strain evidence="2">MDcuke</strain>
    </source>
</reference>
<sequence>MRELNNVEIESVSGAWLFADIGAAIGYGVGALINKGASKGGVTIDTTTASSQIGSGIGKIVELNLSGAVSDIGKGIVGLASALTGAKNQISA</sequence>
<accession>A0A345CXQ0</accession>
<dbReference type="RefSeq" id="WP_016190649.1">
    <property type="nucleotide sequence ID" value="NZ_CP013970.1"/>
</dbReference>